<feature type="compositionally biased region" description="Polar residues" evidence="3">
    <location>
        <begin position="256"/>
        <end position="265"/>
    </location>
</feature>
<dbReference type="RefSeq" id="WP_016701606.1">
    <property type="nucleotide sequence ID" value="NZ_AUBJ02000001.1"/>
</dbReference>
<dbReference type="Gene3D" id="3.90.226.10">
    <property type="entry name" value="2-enoyl-CoA Hydratase, Chain A, domain 1"/>
    <property type="match status" value="1"/>
</dbReference>
<proteinExistence type="inferred from homology"/>
<dbReference type="EMBL" id="AUBJ02000001">
    <property type="protein sequence ID" value="MCP2331385.1"/>
    <property type="molecule type" value="Genomic_DNA"/>
</dbReference>
<name>A0ABT1JFW7_ACTCY</name>
<dbReference type="InterPro" id="IPR018376">
    <property type="entry name" value="Enoyl-CoA_hyd/isom_CS"/>
</dbReference>
<organism evidence="4 5">
    <name type="scientific">Actinoalloteichus caeruleus DSM 43889</name>
    <dbReference type="NCBI Taxonomy" id="1120930"/>
    <lineage>
        <taxon>Bacteria</taxon>
        <taxon>Bacillati</taxon>
        <taxon>Actinomycetota</taxon>
        <taxon>Actinomycetes</taxon>
        <taxon>Pseudonocardiales</taxon>
        <taxon>Pseudonocardiaceae</taxon>
        <taxon>Actinoalloteichus</taxon>
        <taxon>Actinoalloteichus cyanogriseus</taxon>
    </lineage>
</organism>
<dbReference type="InterPro" id="IPR029045">
    <property type="entry name" value="ClpP/crotonase-like_dom_sf"/>
</dbReference>
<reference evidence="4 5" key="2">
    <citation type="submission" date="2022-06" db="EMBL/GenBank/DDBJ databases">
        <title>Genomic Encyclopedia of Type Strains, Phase I: the one thousand microbial genomes (KMG-I) project.</title>
        <authorList>
            <person name="Kyrpides N."/>
        </authorList>
    </citation>
    <scope>NUCLEOTIDE SEQUENCE [LARGE SCALE GENOMIC DNA]</scope>
    <source>
        <strain evidence="4 5">DSM 43889</strain>
    </source>
</reference>
<feature type="region of interest" description="Disordered" evidence="3">
    <location>
        <begin position="237"/>
        <end position="265"/>
    </location>
</feature>
<dbReference type="Gene3D" id="1.10.12.10">
    <property type="entry name" value="Lyase 2-enoyl-coa Hydratase, Chain A, domain 2"/>
    <property type="match status" value="1"/>
</dbReference>
<dbReference type="InterPro" id="IPR014748">
    <property type="entry name" value="Enoyl-CoA_hydra_C"/>
</dbReference>
<evidence type="ECO:0000313" key="4">
    <source>
        <dbReference type="EMBL" id="MCP2331385.1"/>
    </source>
</evidence>
<keyword evidence="5" id="KW-1185">Reference proteome</keyword>
<evidence type="ECO:0000256" key="2">
    <source>
        <dbReference type="RuleBase" id="RU003707"/>
    </source>
</evidence>
<evidence type="ECO:0000256" key="3">
    <source>
        <dbReference type="SAM" id="MobiDB-lite"/>
    </source>
</evidence>
<evidence type="ECO:0000313" key="5">
    <source>
        <dbReference type="Proteomes" id="UP000791080"/>
    </source>
</evidence>
<dbReference type="CDD" id="cd06558">
    <property type="entry name" value="crotonase-like"/>
    <property type="match status" value="1"/>
</dbReference>
<reference evidence="4 5" key="1">
    <citation type="submission" date="2013-07" db="EMBL/GenBank/DDBJ databases">
        <authorList>
            <consortium name="DOE Joint Genome Institute"/>
            <person name="Reeve W."/>
            <person name="Huntemann M."/>
            <person name="Han J."/>
            <person name="Chen A."/>
            <person name="Kyrpides N."/>
            <person name="Mavromatis K."/>
            <person name="Markowitz V."/>
            <person name="Palaniappan K."/>
            <person name="Ivanova N."/>
            <person name="Schaumberg A."/>
            <person name="Pati A."/>
            <person name="Liolios K."/>
            <person name="Nordberg H.P."/>
            <person name="Cantor M.N."/>
            <person name="Hua S.X."/>
            <person name="Woyke T."/>
        </authorList>
    </citation>
    <scope>NUCLEOTIDE SEQUENCE [LARGE SCALE GENOMIC DNA]</scope>
    <source>
        <strain evidence="4 5">DSM 43889</strain>
    </source>
</reference>
<evidence type="ECO:0000256" key="1">
    <source>
        <dbReference type="ARBA" id="ARBA00005254"/>
    </source>
</evidence>
<comment type="caution">
    <text evidence="4">The sequence shown here is derived from an EMBL/GenBank/DDBJ whole genome shotgun (WGS) entry which is preliminary data.</text>
</comment>
<feature type="compositionally biased region" description="Basic and acidic residues" evidence="3">
    <location>
        <begin position="237"/>
        <end position="255"/>
    </location>
</feature>
<dbReference type="SUPFAM" id="SSF52096">
    <property type="entry name" value="ClpP/crotonase"/>
    <property type="match status" value="1"/>
</dbReference>
<dbReference type="PROSITE" id="PS00166">
    <property type="entry name" value="ENOYL_COA_HYDRATASE"/>
    <property type="match status" value="1"/>
</dbReference>
<sequence length="265" mass="27903">MTDRGTQVLVHIRESVATITLNRPERGNALTTELKRELVAAVRRVGSDEAVRAVVLTGNGPAFCVGQDLAEHAETLRTRPDEAFDTVSAHYNPIVHGLATMPKPVLASINGSCAGAGLGFALACDLRIAVSDARFRTAFTGIGLTCDSGVSASLARAIGSARASQLVLLGEPFTAEQAADWGMLAQVVAPEQLAETTEALAGRLAQGPTRAFAEAKLAIAASWGSTLDETLHREAEAQARAGATEDHRRATDSFTRRQPTTFTGQ</sequence>
<accession>A0ABT1JFW7</accession>
<dbReference type="InterPro" id="IPR001753">
    <property type="entry name" value="Enoyl-CoA_hydra/iso"/>
</dbReference>
<gene>
    <name evidence="4" type="ORF">G443_001655</name>
</gene>
<dbReference type="Proteomes" id="UP000791080">
    <property type="component" value="Unassembled WGS sequence"/>
</dbReference>
<dbReference type="Pfam" id="PF00378">
    <property type="entry name" value="ECH_1"/>
    <property type="match status" value="1"/>
</dbReference>
<comment type="similarity">
    <text evidence="1 2">Belongs to the enoyl-CoA hydratase/isomerase family.</text>
</comment>
<protein>
    <submittedName>
        <fullName evidence="4">2-(1,2-epoxy-1,2-dihydrophenyl)acetyl-CoA isomerase</fullName>
    </submittedName>
</protein>
<dbReference type="PANTHER" id="PTHR43459">
    <property type="entry name" value="ENOYL-COA HYDRATASE"/>
    <property type="match status" value="1"/>
</dbReference>
<keyword evidence="4" id="KW-0413">Isomerase</keyword>
<dbReference type="PANTHER" id="PTHR43459:SF1">
    <property type="entry name" value="EG:BACN32G11.4 PROTEIN"/>
    <property type="match status" value="1"/>
</dbReference>
<dbReference type="GO" id="GO:0016853">
    <property type="term" value="F:isomerase activity"/>
    <property type="evidence" value="ECO:0007669"/>
    <property type="project" value="UniProtKB-KW"/>
</dbReference>